<dbReference type="OrthoDB" id="410701at2759"/>
<accession>A0A9P9XU94</accession>
<organism evidence="2 3">
    <name type="scientific">Emericellopsis cladophorae</name>
    <dbReference type="NCBI Taxonomy" id="2686198"/>
    <lineage>
        <taxon>Eukaryota</taxon>
        <taxon>Fungi</taxon>
        <taxon>Dikarya</taxon>
        <taxon>Ascomycota</taxon>
        <taxon>Pezizomycotina</taxon>
        <taxon>Sordariomycetes</taxon>
        <taxon>Hypocreomycetidae</taxon>
        <taxon>Hypocreales</taxon>
        <taxon>Bionectriaceae</taxon>
        <taxon>Emericellopsis</taxon>
    </lineage>
</organism>
<keyword evidence="3" id="KW-1185">Reference proteome</keyword>
<dbReference type="RefSeq" id="XP_051358783.1">
    <property type="nucleotide sequence ID" value="XM_051510282.1"/>
</dbReference>
<evidence type="ECO:0000313" key="3">
    <source>
        <dbReference type="Proteomes" id="UP001055219"/>
    </source>
</evidence>
<dbReference type="Proteomes" id="UP001055219">
    <property type="component" value="Unassembled WGS sequence"/>
</dbReference>
<dbReference type="GeneID" id="75829677"/>
<reference evidence="2" key="1">
    <citation type="journal article" date="2021" name="J Fungi (Basel)">
        <title>Genomic and Metabolomic Analyses of the Marine Fungus Emericellopsis cladophorae: Insights into Saltwater Adaptability Mechanisms and Its Biosynthetic Potential.</title>
        <authorList>
            <person name="Goncalves M.F.M."/>
            <person name="Hilario S."/>
            <person name="Van de Peer Y."/>
            <person name="Esteves A.C."/>
            <person name="Alves A."/>
        </authorList>
    </citation>
    <scope>NUCLEOTIDE SEQUENCE</scope>
    <source>
        <strain evidence="2">MUM 19.33</strain>
    </source>
</reference>
<proteinExistence type="predicted"/>
<evidence type="ECO:0000313" key="2">
    <source>
        <dbReference type="EMBL" id="KAI6777927.1"/>
    </source>
</evidence>
<dbReference type="AlphaFoldDB" id="A0A9P9XU94"/>
<evidence type="ECO:0000256" key="1">
    <source>
        <dbReference type="SAM" id="MobiDB-lite"/>
    </source>
</evidence>
<sequence length="1012" mass="116168">MLLALAASRKDFRRSISHAPQYQKPVTQATRDYDTNSATHSHPPSLAELHPDQPTTTLATVAETKTSPNCDDFVDKFASRVLASDAQRSIARGGSRLRSWADDESNATDSTPGEQSEGWITHGGPGVFYRKCWLSDRKTRTEWQKKLAELRTPRSSFIVLQWKLRRDMLRWKQHEDARRSIADNLLRLLPQRKDRRSLIGTMRSMGYTRDDLHDICHTLEGETGDISCERFLEMKGYRPPWLINIILSDMVTISDPEILNRMIEHCMSLMEVPGAQRVAPDRFLRIATGLAGHAVRLDGILLPKIADMIIAYLRRIEEWERRSNRAFAQQCKFYNSALEVFSTNLNRWLPPTYHIDPSFYWKAQSKLLEASAAFEKPLRFDYKGFCAVRRVLAAMPKNAGDIHNVLRHAQTWPPRLLPGDGIDEAIRPEDNWSRPVTVSTLQQEAGFAMNDEDLAWDTIGGRAPDGSPTIKQEIVKGGPADTWTASIRATRNATEAWACFNNPPVPGQQPTPSVYAAMFAKLFSQDVRATSSLLPGERAYNFPPHSDTNLSEYERQLREPPDAYTLYAYMREADIRPRLGCLEILVRNARTEHRARQYLMDSGDSHNLALSEYGISKSTFTKTERRAWGRKLGKIPLSLVAAYVKCLTSLDKTPARQLKRAIIITSARMRNVSGHDRLWGWYMWGAILRASSNRLPRSPLGGWEGTTLAAQLKGYRTIVSNIEKMSHLRLPTLRQYCKCLRKSMNRAFAVHMDEMHVEAGEGEPQTLRRVYDDGFRESTADTNSPEAKKDQSDAWVPELRLCAEMLKCMVRTLRSREEKNQKLQEKPDSYTLEHMVARVDPVGAGSAYTIMSALAFTGEFVEMSKYLAWLMTQWKQAGLREDLLKYDQVPAVADFHRVLCVFRCYAEPMLPPDVVERIRTQVQQDELIWRWPDEEEVELFPERQGDLGYVGLAHTLKWVRYWRLRQERGEKTSFIQVPPNYRRVIRDIEERRKVYAELARRAEEPGKFWSEI</sequence>
<protein>
    <submittedName>
        <fullName evidence="2">Uncharacterized protein</fullName>
    </submittedName>
</protein>
<name>A0A9P9XU94_9HYPO</name>
<feature type="region of interest" description="Disordered" evidence="1">
    <location>
        <begin position="16"/>
        <end position="52"/>
    </location>
</feature>
<feature type="compositionally biased region" description="Polar residues" evidence="1">
    <location>
        <begin position="18"/>
        <end position="42"/>
    </location>
</feature>
<feature type="region of interest" description="Disordered" evidence="1">
    <location>
        <begin position="93"/>
        <end position="122"/>
    </location>
</feature>
<gene>
    <name evidence="2" type="ORF">J7T54_003172</name>
</gene>
<reference evidence="2" key="2">
    <citation type="submission" date="2022-07" db="EMBL/GenBank/DDBJ databases">
        <authorList>
            <person name="Goncalves M.F.M."/>
            <person name="Hilario S."/>
            <person name="Van De Peer Y."/>
            <person name="Esteves A.C."/>
            <person name="Alves A."/>
        </authorList>
    </citation>
    <scope>NUCLEOTIDE SEQUENCE</scope>
    <source>
        <strain evidence="2">MUM 19.33</strain>
    </source>
</reference>
<comment type="caution">
    <text evidence="2">The sequence shown here is derived from an EMBL/GenBank/DDBJ whole genome shotgun (WGS) entry which is preliminary data.</text>
</comment>
<dbReference type="EMBL" id="JAGIXG020000090">
    <property type="protein sequence ID" value="KAI6777927.1"/>
    <property type="molecule type" value="Genomic_DNA"/>
</dbReference>